<dbReference type="HOGENOM" id="CLU_1837099_0_0_1"/>
<protein>
    <submittedName>
        <fullName evidence="1">Uncharacterized protein</fullName>
    </submittedName>
</protein>
<gene>
    <name evidence="1" type="ORF">DAPPUDRAFT_116372</name>
</gene>
<sequence>MENSPLQLSTSFYGCSSTSACPQHTPLFICVYHKRGIAGFCVVFTDSCAVPDILNLSFPPSISARTAMSLAFSAALERVSEFRQSFSACDIFVSEMLAFVQPGSIHAKSTKARVATKSSILFKILPVIGLYVKFNICKGC</sequence>
<dbReference type="AlphaFoldDB" id="E9HP67"/>
<organism evidence="1 2">
    <name type="scientific">Daphnia pulex</name>
    <name type="common">Water flea</name>
    <dbReference type="NCBI Taxonomy" id="6669"/>
    <lineage>
        <taxon>Eukaryota</taxon>
        <taxon>Metazoa</taxon>
        <taxon>Ecdysozoa</taxon>
        <taxon>Arthropoda</taxon>
        <taxon>Crustacea</taxon>
        <taxon>Branchiopoda</taxon>
        <taxon>Diplostraca</taxon>
        <taxon>Cladocera</taxon>
        <taxon>Anomopoda</taxon>
        <taxon>Daphniidae</taxon>
        <taxon>Daphnia</taxon>
    </lineage>
</organism>
<name>E9HP67_DAPPU</name>
<evidence type="ECO:0000313" key="2">
    <source>
        <dbReference type="Proteomes" id="UP000000305"/>
    </source>
</evidence>
<keyword evidence="2" id="KW-1185">Reference proteome</keyword>
<reference evidence="1 2" key="1">
    <citation type="journal article" date="2011" name="Science">
        <title>The ecoresponsive genome of Daphnia pulex.</title>
        <authorList>
            <person name="Colbourne J.K."/>
            <person name="Pfrender M.E."/>
            <person name="Gilbert D."/>
            <person name="Thomas W.K."/>
            <person name="Tucker A."/>
            <person name="Oakley T.H."/>
            <person name="Tokishita S."/>
            <person name="Aerts A."/>
            <person name="Arnold G.J."/>
            <person name="Basu M.K."/>
            <person name="Bauer D.J."/>
            <person name="Caceres C.E."/>
            <person name="Carmel L."/>
            <person name="Casola C."/>
            <person name="Choi J.H."/>
            <person name="Detter J.C."/>
            <person name="Dong Q."/>
            <person name="Dusheyko S."/>
            <person name="Eads B.D."/>
            <person name="Frohlich T."/>
            <person name="Geiler-Samerotte K.A."/>
            <person name="Gerlach D."/>
            <person name="Hatcher P."/>
            <person name="Jogdeo S."/>
            <person name="Krijgsveld J."/>
            <person name="Kriventseva E.V."/>
            <person name="Kultz D."/>
            <person name="Laforsch C."/>
            <person name="Lindquist E."/>
            <person name="Lopez J."/>
            <person name="Manak J.R."/>
            <person name="Muller J."/>
            <person name="Pangilinan J."/>
            <person name="Patwardhan R.P."/>
            <person name="Pitluck S."/>
            <person name="Pritham E.J."/>
            <person name="Rechtsteiner A."/>
            <person name="Rho M."/>
            <person name="Rogozin I.B."/>
            <person name="Sakarya O."/>
            <person name="Salamov A."/>
            <person name="Schaack S."/>
            <person name="Shapiro H."/>
            <person name="Shiga Y."/>
            <person name="Skalitzky C."/>
            <person name="Smith Z."/>
            <person name="Souvorov A."/>
            <person name="Sung W."/>
            <person name="Tang Z."/>
            <person name="Tsuchiya D."/>
            <person name="Tu H."/>
            <person name="Vos H."/>
            <person name="Wang M."/>
            <person name="Wolf Y.I."/>
            <person name="Yamagata H."/>
            <person name="Yamada T."/>
            <person name="Ye Y."/>
            <person name="Shaw J.R."/>
            <person name="Andrews J."/>
            <person name="Crease T.J."/>
            <person name="Tang H."/>
            <person name="Lucas S.M."/>
            <person name="Robertson H.M."/>
            <person name="Bork P."/>
            <person name="Koonin E.V."/>
            <person name="Zdobnov E.M."/>
            <person name="Grigoriev I.V."/>
            <person name="Lynch M."/>
            <person name="Boore J.L."/>
        </authorList>
    </citation>
    <scope>NUCLEOTIDE SEQUENCE [LARGE SCALE GENOMIC DNA]</scope>
</reference>
<dbReference type="InParanoid" id="E9HP67"/>
<dbReference type="STRING" id="6669.E9HP67"/>
<accession>E9HP67</accession>
<dbReference type="KEGG" id="dpx:DAPPUDRAFT_116372"/>
<dbReference type="Proteomes" id="UP000000305">
    <property type="component" value="Unassembled WGS sequence"/>
</dbReference>
<evidence type="ECO:0000313" key="1">
    <source>
        <dbReference type="EMBL" id="EFX66457.1"/>
    </source>
</evidence>
<proteinExistence type="predicted"/>
<dbReference type="EMBL" id="GL732703">
    <property type="protein sequence ID" value="EFX66457.1"/>
    <property type="molecule type" value="Genomic_DNA"/>
</dbReference>